<dbReference type="EMBL" id="JAEPRB010000358">
    <property type="protein sequence ID" value="KAG2216809.1"/>
    <property type="molecule type" value="Genomic_DNA"/>
</dbReference>
<evidence type="ECO:0008006" key="3">
    <source>
        <dbReference type="Google" id="ProtNLM"/>
    </source>
</evidence>
<organism evidence="1 2">
    <name type="scientific">Circinella minor</name>
    <dbReference type="NCBI Taxonomy" id="1195481"/>
    <lineage>
        <taxon>Eukaryota</taxon>
        <taxon>Fungi</taxon>
        <taxon>Fungi incertae sedis</taxon>
        <taxon>Mucoromycota</taxon>
        <taxon>Mucoromycotina</taxon>
        <taxon>Mucoromycetes</taxon>
        <taxon>Mucorales</taxon>
        <taxon>Lichtheimiaceae</taxon>
        <taxon>Circinella</taxon>
    </lineage>
</organism>
<dbReference type="Pfam" id="PF18759">
    <property type="entry name" value="Plavaka"/>
    <property type="match status" value="1"/>
</dbReference>
<name>A0A8H7RS64_9FUNG</name>
<protein>
    <recommendedName>
        <fullName evidence="3">C2H2-type domain-containing protein</fullName>
    </recommendedName>
</protein>
<dbReference type="OrthoDB" id="2287179at2759"/>
<accession>A0A8H7RS64</accession>
<comment type="caution">
    <text evidence="1">The sequence shown here is derived from an EMBL/GenBank/DDBJ whole genome shotgun (WGS) entry which is preliminary data.</text>
</comment>
<dbReference type="AlphaFoldDB" id="A0A8H7RS64"/>
<reference evidence="1 2" key="1">
    <citation type="submission" date="2020-12" db="EMBL/GenBank/DDBJ databases">
        <title>Metabolic potential, ecology and presence of endohyphal bacteria is reflected in genomic diversity of Mucoromycotina.</title>
        <authorList>
            <person name="Muszewska A."/>
            <person name="Okrasinska A."/>
            <person name="Steczkiewicz K."/>
            <person name="Drgas O."/>
            <person name="Orlowska M."/>
            <person name="Perlinska-Lenart U."/>
            <person name="Aleksandrzak-Piekarczyk T."/>
            <person name="Szatraj K."/>
            <person name="Zielenkiewicz U."/>
            <person name="Pilsyk S."/>
            <person name="Malc E."/>
            <person name="Mieczkowski P."/>
            <person name="Kruszewska J.S."/>
            <person name="Biernat P."/>
            <person name="Pawlowska J."/>
        </authorList>
    </citation>
    <scope>NUCLEOTIDE SEQUENCE [LARGE SCALE GENOMIC DNA]</scope>
    <source>
        <strain evidence="1 2">CBS 142.35</strain>
    </source>
</reference>
<evidence type="ECO:0000313" key="2">
    <source>
        <dbReference type="Proteomes" id="UP000646827"/>
    </source>
</evidence>
<keyword evidence="2" id="KW-1185">Reference proteome</keyword>
<proteinExistence type="predicted"/>
<dbReference type="InterPro" id="IPR041078">
    <property type="entry name" value="Plavaka"/>
</dbReference>
<dbReference type="Proteomes" id="UP000646827">
    <property type="component" value="Unassembled WGS sequence"/>
</dbReference>
<gene>
    <name evidence="1" type="ORF">INT45_013821</name>
</gene>
<evidence type="ECO:0000313" key="1">
    <source>
        <dbReference type="EMBL" id="KAG2216809.1"/>
    </source>
</evidence>
<sequence length="938" mass="109160">MTKILNGKCCPKASSCGRSKEFPTLRALRNHIRSYHPNETIPAFGGARTFIEGHNAKTRNTEEYNIGGLFLNHETASPVTINNINPSMDYIDDDIMEYDDEPLPNTEILREELIGDPPISEEWQDNGSEEQTKELSENEMQIAKFAMDAMLSTRHYAIPVQIRYKTLQGIMDHVTKANNSLVCYNIQQALETVTIDVYKITDFPKGKEQEFLKIIHGPPILEFRNIHKVCEMIFSDPILWNVTRLSPSKVFRGNDRVYNDIYSGDFWIDLQEKLPPGIIALMIMLASDETLTSNNQRQKAYPMYLKLGNTMGQFRDKEQFGASKLLAYLPIISPGKRKDVNSWFPIAKRAIIHKCISLIFEPYSEDSCYPVLATYMADYPEMCLLAGTKQSIKTERACPCCETKTADFHLLCSYQDPEIFRTPQRMIDLYRHGRSLVRLRQKGLMEDMCKEYSINLSGFWKVKPIERFNIHRVLVADEMHQLMGVYSHLSFCCEKIILATTDEYDINIGTEIKNKIAERAASLPTYKHLRHFKNGIFVSDLKNPTNSELMDNMWIFLICIYDYLPEQAVLCVRKFIDFVIQATGREYKEFALKELDETLSDYYKYSAIFENESPSHMRFPKNHMLSKYSSDIMKHGSIMWYSTCHSERQHKRDCKRPAKRTNGHSNYTQQMARTIHYYDALQHEMTEDYEAIPERSMYIDPVQLPDPSYTLSSRLRGCHTLKSINNKKPFNFENLLKSFLDTYEEGHEATQYRRNMPSLNINEIEVYQTLNIIDYETDGQKVSETIRTHKVFYNRERMDYVIILYDDDVQVYGSVDMFFRIVYKGAILDLCLAQMYISIDQEHVTGLEIVRPALNSNYNGMFIAYVHQIDRGISIVKDFKYGKRSGSDLHYQYLVNTDTDRFSFINSKGRLKVFPDEMYQGWKTDICAHDNDDDDDDN</sequence>